<organism evidence="6">
    <name type="scientific">Bradyrhizobium diazoefficiens</name>
    <dbReference type="NCBI Taxonomy" id="1355477"/>
    <lineage>
        <taxon>Bacteria</taxon>
        <taxon>Pseudomonadati</taxon>
        <taxon>Pseudomonadota</taxon>
        <taxon>Alphaproteobacteria</taxon>
        <taxon>Hyphomicrobiales</taxon>
        <taxon>Nitrobacteraceae</taxon>
        <taxon>Bradyrhizobium</taxon>
    </lineage>
</organism>
<dbReference type="EMBL" id="AP023095">
    <property type="protein sequence ID" value="BCE53394.1"/>
    <property type="molecule type" value="Genomic_DNA"/>
</dbReference>
<dbReference type="RefSeq" id="WP_197980088.1">
    <property type="nucleotide sequence ID" value="NZ_AP022638.1"/>
</dbReference>
<dbReference type="REBASE" id="460946">
    <property type="entry name" value="S.BdiXF6ORF9130P"/>
</dbReference>
<dbReference type="REBASE" id="460951">
    <property type="entry name" value="S.BdiXF5ORF9070P"/>
</dbReference>
<sequence length="439" mass="49295">MPFNWPKVRLEDVTTILGDGLHGTPEYDDQGNYYFINGNNLSDGRIVFNEKTRRVGKAEYQRHRKDLNDRTILVSINGTLGNIALYRGEKVVLGKSACYFNVRPDVDKHFVRYVIDSPTFQDYIHNLATGSTIKNVSLRLMRDFVFQLPALEQQESISATLLALDDRIDLLRQTNATLEAIAQALFKSWFIDFDPVLAKAEGREPEGMDAATAALFSAEFEDSELGLIPKGWRAASINDIANVIDCLHSKKPETLPEGRPFLQLNAIRDDGLLDWSKVSFISESDYQKWTSRIEVSAGDCVITNVGRVGAVAQVPDGMRAAMGRNMTAIRLRADMPFPTYLIELLQSAWMRTEITLRTDVGTILNALNVRSIPQLRCTLAPVPVMSAFESLSRPIRASMELNLRRAERLAEIRDILLPRLISGKLRLPEAEAKLREAAE</sequence>
<dbReference type="PANTHER" id="PTHR30408">
    <property type="entry name" value="TYPE-1 RESTRICTION ENZYME ECOKI SPECIFICITY PROTEIN"/>
    <property type="match status" value="1"/>
</dbReference>
<protein>
    <submittedName>
        <fullName evidence="6">Type I restriction-modification system subunit S</fullName>
    </submittedName>
</protein>
<evidence type="ECO:0000313" key="5">
    <source>
        <dbReference type="EMBL" id="BCE53394.1"/>
    </source>
</evidence>
<dbReference type="PANTHER" id="PTHR30408:SF13">
    <property type="entry name" value="TYPE I RESTRICTION ENZYME HINDI SPECIFICITY SUBUNIT"/>
    <property type="match status" value="1"/>
</dbReference>
<proteinExistence type="inferred from homology"/>
<evidence type="ECO:0000313" key="6">
    <source>
        <dbReference type="EMBL" id="BCE62113.1"/>
    </source>
</evidence>
<keyword evidence="2" id="KW-0680">Restriction system</keyword>
<feature type="domain" description="Type I restriction modification DNA specificity" evidence="4">
    <location>
        <begin position="4"/>
        <end position="179"/>
    </location>
</feature>
<reference evidence="5" key="1">
    <citation type="submission" date="2020-05" db="EMBL/GenBank/DDBJ databases">
        <title>Complete genome sequence of Bradyrhizobium diazoefficiens XF5 isolated from soybean nodule.</title>
        <authorList>
            <person name="Noda R."/>
            <person name="Kakizaki K."/>
            <person name="Minamisawa K."/>
        </authorList>
    </citation>
    <scope>NUCLEOTIDE SEQUENCE</scope>
    <source>
        <strain evidence="5">XF5</strain>
    </source>
</reference>
<dbReference type="EMBL" id="AP023096">
    <property type="protein sequence ID" value="BCE62113.1"/>
    <property type="molecule type" value="Genomic_DNA"/>
</dbReference>
<gene>
    <name evidence="5" type="ORF">XF5B_09060</name>
    <name evidence="6" type="ORF">XF6B_09120</name>
</gene>
<evidence type="ECO:0000256" key="3">
    <source>
        <dbReference type="ARBA" id="ARBA00023125"/>
    </source>
</evidence>
<keyword evidence="3" id="KW-0238">DNA-binding</keyword>
<evidence type="ECO:0000256" key="1">
    <source>
        <dbReference type="ARBA" id="ARBA00010923"/>
    </source>
</evidence>
<evidence type="ECO:0000259" key="4">
    <source>
        <dbReference type="Pfam" id="PF01420"/>
    </source>
</evidence>
<dbReference type="GO" id="GO:0009307">
    <property type="term" value="P:DNA restriction-modification system"/>
    <property type="evidence" value="ECO:0007669"/>
    <property type="project" value="UniProtKB-KW"/>
</dbReference>
<dbReference type="Gene3D" id="3.90.220.20">
    <property type="entry name" value="DNA methylase specificity domains"/>
    <property type="match status" value="2"/>
</dbReference>
<name>A0A810AGV4_9BRAD</name>
<dbReference type="InterPro" id="IPR044946">
    <property type="entry name" value="Restrct_endonuc_typeI_TRD_sf"/>
</dbReference>
<accession>A0A810AGV4</accession>
<evidence type="ECO:0000256" key="2">
    <source>
        <dbReference type="ARBA" id="ARBA00022747"/>
    </source>
</evidence>
<reference evidence="6" key="2">
    <citation type="submission" date="2020-05" db="EMBL/GenBank/DDBJ databases">
        <title>Complete genome sequence of Bradyrhizobium diazoefficiens XF6 isolated from soybean nodule.</title>
        <authorList>
            <person name="Noda R."/>
            <person name="Kakizaki K."/>
            <person name="Minamisawa K."/>
        </authorList>
    </citation>
    <scope>NUCLEOTIDE SEQUENCE</scope>
    <source>
        <strain evidence="6">XF6</strain>
    </source>
</reference>
<dbReference type="SUPFAM" id="SSF116734">
    <property type="entry name" value="DNA methylase specificity domain"/>
    <property type="match status" value="2"/>
</dbReference>
<dbReference type="GO" id="GO:0003677">
    <property type="term" value="F:DNA binding"/>
    <property type="evidence" value="ECO:0007669"/>
    <property type="project" value="UniProtKB-KW"/>
</dbReference>
<dbReference type="Pfam" id="PF01420">
    <property type="entry name" value="Methylase_S"/>
    <property type="match status" value="1"/>
</dbReference>
<dbReference type="InterPro" id="IPR052021">
    <property type="entry name" value="Type-I_RS_S_subunit"/>
</dbReference>
<comment type="similarity">
    <text evidence="1">Belongs to the type-I restriction system S methylase family.</text>
</comment>
<dbReference type="AlphaFoldDB" id="A0A810AGV4"/>
<dbReference type="InterPro" id="IPR000055">
    <property type="entry name" value="Restrct_endonuc_typeI_TRD"/>
</dbReference>